<feature type="compositionally biased region" description="Basic residues" evidence="1">
    <location>
        <begin position="132"/>
        <end position="142"/>
    </location>
</feature>
<feature type="region of interest" description="Disordered" evidence="1">
    <location>
        <begin position="355"/>
        <end position="395"/>
    </location>
</feature>
<reference evidence="2" key="1">
    <citation type="submission" date="2016-11" db="EMBL/GenBank/DDBJ databases">
        <title>The genome of Nicotiana attenuata.</title>
        <authorList>
            <person name="Xu S."/>
            <person name="Brockmoeller T."/>
            <person name="Gaquerel E."/>
            <person name="Navarro A."/>
            <person name="Kuhl H."/>
            <person name="Gase K."/>
            <person name="Ling Z."/>
            <person name="Zhou W."/>
            <person name="Kreitzer C."/>
            <person name="Stanke M."/>
            <person name="Tang H."/>
            <person name="Lyons E."/>
            <person name="Pandey P."/>
            <person name="Pandey S.P."/>
            <person name="Timmermann B."/>
            <person name="Baldwin I.T."/>
        </authorList>
    </citation>
    <scope>NUCLEOTIDE SEQUENCE [LARGE SCALE GENOMIC DNA]</scope>
    <source>
        <strain evidence="2">UT</strain>
    </source>
</reference>
<proteinExistence type="predicted"/>
<evidence type="ECO:0000313" key="2">
    <source>
        <dbReference type="EMBL" id="OIT27649.1"/>
    </source>
</evidence>
<feature type="compositionally biased region" description="Polar residues" evidence="1">
    <location>
        <begin position="143"/>
        <end position="152"/>
    </location>
</feature>
<dbReference type="AlphaFoldDB" id="A0A1J6L9B7"/>
<dbReference type="Gramene" id="OIT27649">
    <property type="protein sequence ID" value="OIT27649"/>
    <property type="gene ID" value="A4A49_27455"/>
</dbReference>
<name>A0A1J6L9B7_NICAT</name>
<feature type="compositionally biased region" description="Polar residues" evidence="1">
    <location>
        <begin position="372"/>
        <end position="384"/>
    </location>
</feature>
<feature type="region of interest" description="Disordered" evidence="1">
    <location>
        <begin position="128"/>
        <end position="152"/>
    </location>
</feature>
<sequence>MASRGLFPKNTVFPYFAMKESDAWPAGQLCSAAATDAGNATVDRATVIFCNSMAKGDGQAAVHNTKPGDLTAVQQINASPSNKNAPVNRSQANTSKEVNISNSFDVLMTEPVVDDAGQKVQQLECEAASKTSHSKTQHRVQRQKQQSEGTGTLLNVSKDMVIVDDPKAVEVTGTLAIEEDVEINSTTLKEWSVVATRKSSGKKVVSPKTQPTDAPQTAPNAITNINLFNALAVEETIRLNSPTLNSEAGEQIKASAALDAGAQTEVLEDATVNVVDKGEADTVASNPQPVQQVKGRDWTVVNRANTPPSTAKTQRNRNQVVPASSAVGRCGDMKKIRSSNTFETLNNEHENPVGILQHKEISASSKNRQERSTGSAKNQQNSGASCGVAHEQSST</sequence>
<evidence type="ECO:0000313" key="3">
    <source>
        <dbReference type="Proteomes" id="UP000187609"/>
    </source>
</evidence>
<comment type="caution">
    <text evidence="2">The sequence shown here is derived from an EMBL/GenBank/DDBJ whole genome shotgun (WGS) entry which is preliminary data.</text>
</comment>
<accession>A0A1J6L9B7</accession>
<feature type="compositionally biased region" description="Basic and acidic residues" evidence="1">
    <location>
        <begin position="355"/>
        <end position="371"/>
    </location>
</feature>
<organism evidence="2 3">
    <name type="scientific">Nicotiana attenuata</name>
    <name type="common">Coyote tobacco</name>
    <dbReference type="NCBI Taxonomy" id="49451"/>
    <lineage>
        <taxon>Eukaryota</taxon>
        <taxon>Viridiplantae</taxon>
        <taxon>Streptophyta</taxon>
        <taxon>Embryophyta</taxon>
        <taxon>Tracheophyta</taxon>
        <taxon>Spermatophyta</taxon>
        <taxon>Magnoliopsida</taxon>
        <taxon>eudicotyledons</taxon>
        <taxon>Gunneridae</taxon>
        <taxon>Pentapetalae</taxon>
        <taxon>asterids</taxon>
        <taxon>lamiids</taxon>
        <taxon>Solanales</taxon>
        <taxon>Solanaceae</taxon>
        <taxon>Nicotianoideae</taxon>
        <taxon>Nicotianeae</taxon>
        <taxon>Nicotiana</taxon>
    </lineage>
</organism>
<dbReference type="EMBL" id="MJEQ01002327">
    <property type="protein sequence ID" value="OIT27649.1"/>
    <property type="molecule type" value="Genomic_DNA"/>
</dbReference>
<protein>
    <submittedName>
        <fullName evidence="2">Uncharacterized protein</fullName>
    </submittedName>
</protein>
<keyword evidence="3" id="KW-1185">Reference proteome</keyword>
<dbReference type="Proteomes" id="UP000187609">
    <property type="component" value="Unassembled WGS sequence"/>
</dbReference>
<gene>
    <name evidence="2" type="ORF">A4A49_27455</name>
</gene>
<evidence type="ECO:0000256" key="1">
    <source>
        <dbReference type="SAM" id="MobiDB-lite"/>
    </source>
</evidence>